<sequence length="148" mass="16196">MFLVHVDRFPRSGIAAVPRITLFYRKSPEAAQFDPVAARHGLDDLLENCVYDPLDVMMKQMRVFVSKKLNQFGTGHHSPRRCNGFMTSFTGLLTKIDLGKGSRFYCDASFEIAAQETGKSIALLPNLGPPDSGVFRLGHGDGLAAPPG</sequence>
<comment type="caution">
    <text evidence="1">The sequence shown here is derived from an EMBL/GenBank/DDBJ whole genome shotgun (WGS) entry which is preliminary data.</text>
</comment>
<gene>
    <name evidence="1" type="ORF">GCM10011402_33470</name>
</gene>
<protein>
    <submittedName>
        <fullName evidence="1">Uncharacterized protein</fullName>
    </submittedName>
</protein>
<dbReference type="EMBL" id="BMIV01000018">
    <property type="protein sequence ID" value="GGF78127.1"/>
    <property type="molecule type" value="Genomic_DNA"/>
</dbReference>
<organism evidence="1 2">
    <name type="scientific">Paracoccus acridae</name>
    <dbReference type="NCBI Taxonomy" id="1795310"/>
    <lineage>
        <taxon>Bacteria</taxon>
        <taxon>Pseudomonadati</taxon>
        <taxon>Pseudomonadota</taxon>
        <taxon>Alphaproteobacteria</taxon>
        <taxon>Rhodobacterales</taxon>
        <taxon>Paracoccaceae</taxon>
        <taxon>Paracoccus</taxon>
    </lineage>
</organism>
<evidence type="ECO:0000313" key="1">
    <source>
        <dbReference type="EMBL" id="GGF78127.1"/>
    </source>
</evidence>
<keyword evidence="2" id="KW-1185">Reference proteome</keyword>
<evidence type="ECO:0000313" key="2">
    <source>
        <dbReference type="Proteomes" id="UP000640509"/>
    </source>
</evidence>
<dbReference type="Proteomes" id="UP000640509">
    <property type="component" value="Unassembled WGS sequence"/>
</dbReference>
<accession>A0ABQ1VLC6</accession>
<reference evidence="2" key="1">
    <citation type="journal article" date="2019" name="Int. J. Syst. Evol. Microbiol.">
        <title>The Global Catalogue of Microorganisms (GCM) 10K type strain sequencing project: providing services to taxonomists for standard genome sequencing and annotation.</title>
        <authorList>
            <consortium name="The Broad Institute Genomics Platform"/>
            <consortium name="The Broad Institute Genome Sequencing Center for Infectious Disease"/>
            <person name="Wu L."/>
            <person name="Ma J."/>
        </authorList>
    </citation>
    <scope>NUCLEOTIDE SEQUENCE [LARGE SCALE GENOMIC DNA]</scope>
    <source>
        <strain evidence="2">CGMCC 1.15419</strain>
    </source>
</reference>
<name>A0ABQ1VLC6_9RHOB</name>
<proteinExistence type="predicted"/>